<evidence type="ECO:0000256" key="2">
    <source>
        <dbReference type="ARBA" id="ARBA00022737"/>
    </source>
</evidence>
<name>A0A813NKF5_9BILA</name>
<dbReference type="Proteomes" id="UP000663879">
    <property type="component" value="Unassembled WGS sequence"/>
</dbReference>
<evidence type="ECO:0000313" key="4">
    <source>
        <dbReference type="Proteomes" id="UP000663879"/>
    </source>
</evidence>
<keyword evidence="4" id="KW-1185">Reference proteome</keyword>
<proteinExistence type="predicted"/>
<dbReference type="InterPro" id="IPR003591">
    <property type="entry name" value="Leu-rich_rpt_typical-subtyp"/>
</dbReference>
<dbReference type="InterPro" id="IPR050216">
    <property type="entry name" value="LRR_domain-containing"/>
</dbReference>
<dbReference type="PANTHER" id="PTHR48051:SF13">
    <property type="entry name" value="LEUCINE-RICH REPEAT-CONTAINING PROTEIN 30"/>
    <property type="match status" value="1"/>
</dbReference>
<dbReference type="SUPFAM" id="SSF52058">
    <property type="entry name" value="L domain-like"/>
    <property type="match status" value="1"/>
</dbReference>
<sequence>MTSEFKLFRKPRRPKLEKLDLNKIETIISEDDQFNTSESESNSTLSTDREIIPSSYINSFKLPVIQKSNKLLIISEENNLPIPKNSFKTMSTSNLSSITDSTMDSDFSDYKAPKYKPNMRTILSGVYQSRDASQKTTTNTLVKPYKAYGPDPLPQRPVKFHSMDIVAKKAFYDNLTYENDYPDINESKKDNFQLNDFFIKESYNSKLVDFCYDKVSVSTFNYVKLSNLLAEKIQQEKSSNSGQLKIQTLIPDIEPVETNRKPFRQAMIEMASYLKKELSEKTGTNFKVRLNPVSKWQKINGTQTEIVLYEDKDQKNKSSNNSNEQVSPAELAVIDSLLRNGLALSLKAHFIDILPDISSLKNTLIYINLSFNNFKEIPSELLDITQLEAIKLRSNPIKYLPDKFAILQNLKVLCLSYCLIKEIPACIYELRCLIDLDLSYNRLTHLNENLLRLVSLKSLNVEGNELEFLPCFMLKMQNLEILNVKNNYLHPLIWRNLMVNTIPRLFDLTATKFCKYFGENSPQFQKLSYEIQEKLDNFHKCDTCYGRRYGNGLRLVKPCEKIFGVKYLPFLFLSCSPECFNKFRKAKRNSF</sequence>
<gene>
    <name evidence="3" type="ORF">OXX778_LOCUS3344</name>
</gene>
<protein>
    <submittedName>
        <fullName evidence="3">Uncharacterized protein</fullName>
    </submittedName>
</protein>
<organism evidence="3 4">
    <name type="scientific">Brachionus calyciflorus</name>
    <dbReference type="NCBI Taxonomy" id="104777"/>
    <lineage>
        <taxon>Eukaryota</taxon>
        <taxon>Metazoa</taxon>
        <taxon>Spiralia</taxon>
        <taxon>Gnathifera</taxon>
        <taxon>Rotifera</taxon>
        <taxon>Eurotatoria</taxon>
        <taxon>Monogononta</taxon>
        <taxon>Pseudotrocha</taxon>
        <taxon>Ploima</taxon>
        <taxon>Brachionidae</taxon>
        <taxon>Brachionus</taxon>
    </lineage>
</organism>
<dbReference type="InterPro" id="IPR001611">
    <property type="entry name" value="Leu-rich_rpt"/>
</dbReference>
<accession>A0A813NKF5</accession>
<reference evidence="3" key="1">
    <citation type="submission" date="2021-02" db="EMBL/GenBank/DDBJ databases">
        <authorList>
            <person name="Nowell W R."/>
        </authorList>
    </citation>
    <scope>NUCLEOTIDE SEQUENCE</scope>
    <source>
        <strain evidence="3">Ploen Becks lab</strain>
    </source>
</reference>
<dbReference type="AlphaFoldDB" id="A0A813NKF5"/>
<dbReference type="EMBL" id="CAJNOC010000291">
    <property type="protein sequence ID" value="CAF0740069.1"/>
    <property type="molecule type" value="Genomic_DNA"/>
</dbReference>
<dbReference type="PANTHER" id="PTHR48051">
    <property type="match status" value="1"/>
</dbReference>
<dbReference type="GO" id="GO:0005737">
    <property type="term" value="C:cytoplasm"/>
    <property type="evidence" value="ECO:0007669"/>
    <property type="project" value="TreeGrafter"/>
</dbReference>
<dbReference type="InterPro" id="IPR032675">
    <property type="entry name" value="LRR_dom_sf"/>
</dbReference>
<dbReference type="PROSITE" id="PS51450">
    <property type="entry name" value="LRR"/>
    <property type="match status" value="1"/>
</dbReference>
<evidence type="ECO:0000313" key="3">
    <source>
        <dbReference type="EMBL" id="CAF0740069.1"/>
    </source>
</evidence>
<dbReference type="SMART" id="SM00369">
    <property type="entry name" value="LRR_TYP"/>
    <property type="match status" value="3"/>
</dbReference>
<dbReference type="OrthoDB" id="660555at2759"/>
<dbReference type="Gene3D" id="3.80.10.10">
    <property type="entry name" value="Ribonuclease Inhibitor"/>
    <property type="match status" value="1"/>
</dbReference>
<evidence type="ECO:0000256" key="1">
    <source>
        <dbReference type="ARBA" id="ARBA00022614"/>
    </source>
</evidence>
<keyword evidence="2" id="KW-0677">Repeat</keyword>
<keyword evidence="1" id="KW-0433">Leucine-rich repeat</keyword>
<comment type="caution">
    <text evidence="3">The sequence shown here is derived from an EMBL/GenBank/DDBJ whole genome shotgun (WGS) entry which is preliminary data.</text>
</comment>